<evidence type="ECO:0000313" key="2">
    <source>
        <dbReference type="Proteomes" id="UP000255234"/>
    </source>
</evidence>
<dbReference type="Proteomes" id="UP000255234">
    <property type="component" value="Unassembled WGS sequence"/>
</dbReference>
<protein>
    <submittedName>
        <fullName evidence="1">Uncharacterized protein</fullName>
    </submittedName>
</protein>
<sequence length="149" mass="16437">MSLAGEIVGQILHSNKTINQITTSPREIVQEGVKNLRFAHNKVKASDMNETYLKRAGITKKDNKYYNDKNEEISIDKDGYMSNLSLNNRFNMSYLNQDGSFNKSKIGTHIAGSTLLGYSGLSSAGRLASGGGFYRDSNGNFDLMGIPFI</sequence>
<dbReference type="EMBL" id="UGPP01000001">
    <property type="protein sequence ID" value="STY71274.1"/>
    <property type="molecule type" value="Genomic_DNA"/>
</dbReference>
<gene>
    <name evidence="1" type="ORF">NCTC10571_01430</name>
</gene>
<name>A0A378NSA7_9FIRM</name>
<dbReference type="RefSeq" id="WP_115151633.1">
    <property type="nucleotide sequence ID" value="NZ_UGPP01000001.1"/>
</dbReference>
<proteinExistence type="predicted"/>
<dbReference type="AlphaFoldDB" id="A0A378NSA7"/>
<accession>A0A378NSA7</accession>
<evidence type="ECO:0000313" key="1">
    <source>
        <dbReference type="EMBL" id="STY71274.1"/>
    </source>
</evidence>
<reference evidence="1 2" key="1">
    <citation type="submission" date="2018-06" db="EMBL/GenBank/DDBJ databases">
        <authorList>
            <consortium name="Pathogen Informatics"/>
            <person name="Doyle S."/>
        </authorList>
    </citation>
    <scope>NUCLEOTIDE SEQUENCE [LARGE SCALE GENOMIC DNA]</scope>
    <source>
        <strain evidence="1 2">NCTC10571</strain>
    </source>
</reference>
<organism evidence="1 2">
    <name type="scientific">Megamonas hypermegale</name>
    <dbReference type="NCBI Taxonomy" id="158847"/>
    <lineage>
        <taxon>Bacteria</taxon>
        <taxon>Bacillati</taxon>
        <taxon>Bacillota</taxon>
        <taxon>Negativicutes</taxon>
        <taxon>Selenomonadales</taxon>
        <taxon>Selenomonadaceae</taxon>
        <taxon>Megamonas</taxon>
    </lineage>
</organism>